<keyword evidence="1" id="KW-1133">Transmembrane helix</keyword>
<gene>
    <name evidence="2" type="ORF">NATSA_03725</name>
</gene>
<evidence type="ECO:0000256" key="1">
    <source>
        <dbReference type="SAM" id="Phobius"/>
    </source>
</evidence>
<proteinExistence type="predicted"/>
<dbReference type="AlphaFoldDB" id="A0A8J7USQ3"/>
<evidence type="ECO:0000313" key="2">
    <source>
        <dbReference type="EMBL" id="MBP3191766.1"/>
    </source>
</evidence>
<keyword evidence="1" id="KW-0472">Membrane</keyword>
<reference evidence="2" key="1">
    <citation type="submission" date="2021-02" db="EMBL/GenBank/DDBJ databases">
        <title>Natronogracilivirga saccharolytica gen. nov. sp. nov. a new anaerobic, haloalkiliphilic carbohydrate-fermenting bacterium from soda lake and proposing of Cyclonatronumiaceae fam. nov. in the phylum Balneolaeota.</title>
        <authorList>
            <person name="Zhilina T.N."/>
            <person name="Sorokin D.Y."/>
            <person name="Zavarzina D.G."/>
            <person name="Toshchakov S.V."/>
            <person name="Kublanov I.V."/>
        </authorList>
    </citation>
    <scope>NUCLEOTIDE SEQUENCE</scope>
    <source>
        <strain evidence="2">Z-1702</strain>
    </source>
</reference>
<protein>
    <submittedName>
        <fullName evidence="2">Uncharacterized protein</fullName>
    </submittedName>
</protein>
<dbReference type="EMBL" id="JAFIDN010000002">
    <property type="protein sequence ID" value="MBP3191766.1"/>
    <property type="molecule type" value="Genomic_DNA"/>
</dbReference>
<feature type="transmembrane region" description="Helical" evidence="1">
    <location>
        <begin position="70"/>
        <end position="90"/>
    </location>
</feature>
<organism evidence="2 3">
    <name type="scientific">Natronogracilivirga saccharolytica</name>
    <dbReference type="NCBI Taxonomy" id="2812953"/>
    <lineage>
        <taxon>Bacteria</taxon>
        <taxon>Pseudomonadati</taxon>
        <taxon>Balneolota</taxon>
        <taxon>Balneolia</taxon>
        <taxon>Balneolales</taxon>
        <taxon>Cyclonatronaceae</taxon>
        <taxon>Natronogracilivirga</taxon>
    </lineage>
</organism>
<keyword evidence="3" id="KW-1185">Reference proteome</keyword>
<feature type="transmembrane region" description="Helical" evidence="1">
    <location>
        <begin position="40"/>
        <end position="58"/>
    </location>
</feature>
<comment type="caution">
    <text evidence="2">The sequence shown here is derived from an EMBL/GenBank/DDBJ whole genome shotgun (WGS) entry which is preliminary data.</text>
</comment>
<evidence type="ECO:0000313" key="3">
    <source>
        <dbReference type="Proteomes" id="UP000673975"/>
    </source>
</evidence>
<dbReference type="Proteomes" id="UP000673975">
    <property type="component" value="Unassembled WGS sequence"/>
</dbReference>
<sequence>MNQRESKSNRISIERDISSHSLRFKRSLNQVRVSRTLMQLFWTAGPVTGLGLIGGYYIGFGQFPDLNLLIYFISFTVLSGLIGLIARIFYNITRGHLEEQGERDVLDVTDKLGDLILAARDMNVQAYEGDARKREAALQLLRRVDLTSYGVTIAFSDLTGRREIGDIMGQIYTYRRIGLYSRVRELYARYREQIRQIEQELEDDAPEAAKELHDWFTGLTFGSSRFGIAREPHFLQRIMSSIENNNPRLMTFRDVEEMIILAYELISGREIPMLVFQYSGRWKYARALDELEQKRSEYRVYQARGGNRIRALSAFLIESGYATVEDLPEGLTIHQLIDHVTRMMDQLAGELRRSAMDPNTSKDELQRLVRIMKTGLELYSMAHRAYNETGRRHASMIEASRKWEEITSQAYGDPASLRLGSGRRGIRIKEDMIFLDDDERLEVCRHLAWYFERLDVHKTGFAFASANNETLFPDDLDHETGTYTSGAMAARRLAIEIALALEPHIKLSRPEVQRNINATKAIYLGELAPDMNAVRKAELGKRMAKDADNRLGYAAEQMAETLVRLYDVELGEDQRDFLHYTYGARTEVLELLDMREKMTEHPVSYLSERPPAVDPVKQEWIRAQRIARKRMADLNPQVSRNR</sequence>
<keyword evidence="1" id="KW-0812">Transmembrane</keyword>
<accession>A0A8J7USQ3</accession>
<name>A0A8J7USQ3_9BACT</name>
<dbReference type="RefSeq" id="WP_210510517.1">
    <property type="nucleotide sequence ID" value="NZ_JAFIDN010000002.1"/>
</dbReference>